<keyword evidence="3" id="KW-1185">Reference proteome</keyword>
<dbReference type="EMBL" id="KI964794">
    <property type="protein sequence ID" value="EUC28688.1"/>
    <property type="molecule type" value="Genomic_DNA"/>
</dbReference>
<evidence type="ECO:0000256" key="1">
    <source>
        <dbReference type="SAM" id="MobiDB-lite"/>
    </source>
</evidence>
<reference evidence="2 3" key="1">
    <citation type="journal article" date="2013" name="PLoS Genet.">
        <title>Comparative genome structure, secondary metabolite, and effector coding capacity across Cochliobolus pathogens.</title>
        <authorList>
            <person name="Condon B.J."/>
            <person name="Leng Y."/>
            <person name="Wu D."/>
            <person name="Bushley K.E."/>
            <person name="Ohm R.A."/>
            <person name="Otillar R."/>
            <person name="Martin J."/>
            <person name="Schackwitz W."/>
            <person name="Grimwood J."/>
            <person name="MohdZainudin N."/>
            <person name="Xue C."/>
            <person name="Wang R."/>
            <person name="Manning V.A."/>
            <person name="Dhillon B."/>
            <person name="Tu Z.J."/>
            <person name="Steffenson B.J."/>
            <person name="Salamov A."/>
            <person name="Sun H."/>
            <person name="Lowry S."/>
            <person name="LaButti K."/>
            <person name="Han J."/>
            <person name="Copeland A."/>
            <person name="Lindquist E."/>
            <person name="Barry K."/>
            <person name="Schmutz J."/>
            <person name="Baker S.E."/>
            <person name="Ciuffetti L.M."/>
            <person name="Grigoriev I.V."/>
            <person name="Zhong S."/>
            <person name="Turgeon B.G."/>
        </authorList>
    </citation>
    <scope>NUCLEOTIDE SEQUENCE [LARGE SCALE GENOMIC DNA]</scope>
    <source>
        <strain evidence="2 3">26-R-13</strain>
    </source>
</reference>
<evidence type="ECO:0000313" key="2">
    <source>
        <dbReference type="EMBL" id="EUC28688.1"/>
    </source>
</evidence>
<proteinExistence type="predicted"/>
<dbReference type="KEGG" id="bze:COCCADRAFT_108489"/>
<dbReference type="HOGENOM" id="CLU_2811969_0_0_1"/>
<accession>W6XSR6</accession>
<dbReference type="RefSeq" id="XP_007717013.1">
    <property type="nucleotide sequence ID" value="XM_007718823.1"/>
</dbReference>
<gene>
    <name evidence="2" type="ORF">COCCADRAFT_108489</name>
</gene>
<dbReference type="AlphaFoldDB" id="W6XSR6"/>
<evidence type="ECO:0000313" key="3">
    <source>
        <dbReference type="Proteomes" id="UP000053841"/>
    </source>
</evidence>
<dbReference type="Proteomes" id="UP000053841">
    <property type="component" value="Unassembled WGS sequence"/>
</dbReference>
<organism evidence="2 3">
    <name type="scientific">Cochliobolus carbonum (strain 26-R-13)</name>
    <name type="common">Maize leaf spot fungus</name>
    <name type="synonym">Bipolaris zeicola</name>
    <dbReference type="NCBI Taxonomy" id="930089"/>
    <lineage>
        <taxon>Eukaryota</taxon>
        <taxon>Fungi</taxon>
        <taxon>Dikarya</taxon>
        <taxon>Ascomycota</taxon>
        <taxon>Pezizomycotina</taxon>
        <taxon>Dothideomycetes</taxon>
        <taxon>Pleosporomycetidae</taxon>
        <taxon>Pleosporales</taxon>
        <taxon>Pleosporineae</taxon>
        <taxon>Pleosporaceae</taxon>
        <taxon>Bipolaris</taxon>
    </lineage>
</organism>
<dbReference type="GeneID" id="19143735"/>
<protein>
    <submittedName>
        <fullName evidence="2">Uncharacterized protein</fullName>
    </submittedName>
</protein>
<feature type="compositionally biased region" description="Low complexity" evidence="1">
    <location>
        <begin position="13"/>
        <end position="22"/>
    </location>
</feature>
<sequence length="67" mass="7702">MQATCQAHLSQFPRSPSSPSSRISHRKTWGRILPPLNSNMTSHTYGIWHRRLVSPRTTHPADIRQVK</sequence>
<feature type="region of interest" description="Disordered" evidence="1">
    <location>
        <begin position="1"/>
        <end position="28"/>
    </location>
</feature>
<name>W6XSR6_COCC2</name>